<comment type="caution">
    <text evidence="1">The sequence shown here is derived from an EMBL/GenBank/DDBJ whole genome shotgun (WGS) entry which is preliminary data.</text>
</comment>
<evidence type="ECO:0000313" key="2">
    <source>
        <dbReference type="Proteomes" id="UP000734854"/>
    </source>
</evidence>
<dbReference type="InterPro" id="IPR039280">
    <property type="entry name" value="VUP"/>
</dbReference>
<name>A0A8J5CTT2_ZINOF</name>
<organism evidence="1 2">
    <name type="scientific">Zingiber officinale</name>
    <name type="common">Ginger</name>
    <name type="synonym">Amomum zingiber</name>
    <dbReference type="NCBI Taxonomy" id="94328"/>
    <lineage>
        <taxon>Eukaryota</taxon>
        <taxon>Viridiplantae</taxon>
        <taxon>Streptophyta</taxon>
        <taxon>Embryophyta</taxon>
        <taxon>Tracheophyta</taxon>
        <taxon>Spermatophyta</taxon>
        <taxon>Magnoliopsida</taxon>
        <taxon>Liliopsida</taxon>
        <taxon>Zingiberales</taxon>
        <taxon>Zingiberaceae</taxon>
        <taxon>Zingiber</taxon>
    </lineage>
</organism>
<dbReference type="PANTHER" id="PTHR33974">
    <property type="entry name" value="VASCULAR-RELATED UNKNOWN PROTEIN 1-RELATED"/>
    <property type="match status" value="1"/>
</dbReference>
<accession>A0A8J5CTT2</accession>
<gene>
    <name evidence="1" type="ORF">ZIOFF_074002</name>
</gene>
<dbReference type="AlphaFoldDB" id="A0A8J5CTT2"/>
<dbReference type="GO" id="GO:0010089">
    <property type="term" value="P:xylem development"/>
    <property type="evidence" value="ECO:0007669"/>
    <property type="project" value="InterPro"/>
</dbReference>
<dbReference type="Proteomes" id="UP000734854">
    <property type="component" value="Unassembled WGS sequence"/>
</dbReference>
<dbReference type="EMBL" id="JACMSC010000022">
    <property type="protein sequence ID" value="KAG6469294.1"/>
    <property type="molecule type" value="Genomic_DNA"/>
</dbReference>
<keyword evidence="2" id="KW-1185">Reference proteome</keyword>
<dbReference type="PANTHER" id="PTHR33974:SF2">
    <property type="entry name" value="VASCULAR-RELATED UNKNOWN PROTEIN 1"/>
    <property type="match status" value="1"/>
</dbReference>
<protein>
    <submittedName>
        <fullName evidence="1">Uncharacterized protein</fullName>
    </submittedName>
</protein>
<proteinExistence type="predicted"/>
<sequence>MSSSFSCSMDGSEESGWTMYLEDFMALEERSPAAGGCSSSSDISFSSTISDAASSTFAACQQPSAKADAPEDYRKLCLKRRKGLMTNADSLEDTASSSLNSPKVMNEQELKEVDDEFKFTDGTNGSSMLKNRGICLIPLSMLVDYMWDKPSLWIINEPGNSNRAHECYFAIALDRTVTDEPRYDIAIKVKMKVKGR</sequence>
<reference evidence="1 2" key="1">
    <citation type="submission" date="2020-08" db="EMBL/GenBank/DDBJ databases">
        <title>Plant Genome Project.</title>
        <authorList>
            <person name="Zhang R.-G."/>
        </authorList>
    </citation>
    <scope>NUCLEOTIDE SEQUENCE [LARGE SCALE GENOMIC DNA]</scope>
    <source>
        <tissue evidence="1">Rhizome</tissue>
    </source>
</reference>
<evidence type="ECO:0000313" key="1">
    <source>
        <dbReference type="EMBL" id="KAG6469294.1"/>
    </source>
</evidence>